<dbReference type="InterPro" id="IPR002048">
    <property type="entry name" value="EF_hand_dom"/>
</dbReference>
<dbReference type="PANTHER" id="PTHR23056:SF110">
    <property type="entry name" value="CALMODULIN"/>
    <property type="match status" value="1"/>
</dbReference>
<feature type="domain" description="EF-hand" evidence="3">
    <location>
        <begin position="69"/>
        <end position="104"/>
    </location>
</feature>
<dbReference type="PROSITE" id="PS50222">
    <property type="entry name" value="EF_HAND_2"/>
    <property type="match status" value="2"/>
</dbReference>
<dbReference type="Pfam" id="PF13499">
    <property type="entry name" value="EF-hand_7"/>
    <property type="match status" value="1"/>
</dbReference>
<name>A0A7S2V997_9STRA</name>
<evidence type="ECO:0000313" key="4">
    <source>
        <dbReference type="EMBL" id="CAD9874896.1"/>
    </source>
</evidence>
<dbReference type="AlphaFoldDB" id="A0A7S2V997"/>
<dbReference type="Gene3D" id="1.10.238.10">
    <property type="entry name" value="EF-hand"/>
    <property type="match status" value="1"/>
</dbReference>
<reference evidence="4" key="1">
    <citation type="submission" date="2021-01" db="EMBL/GenBank/DDBJ databases">
        <authorList>
            <person name="Corre E."/>
            <person name="Pelletier E."/>
            <person name="Niang G."/>
            <person name="Scheremetjew M."/>
            <person name="Finn R."/>
            <person name="Kale V."/>
            <person name="Holt S."/>
            <person name="Cochrane G."/>
            <person name="Meng A."/>
            <person name="Brown T."/>
            <person name="Cohen L."/>
        </authorList>
    </citation>
    <scope>NUCLEOTIDE SEQUENCE</scope>
    <source>
        <strain evidence="4">CCMP1661</strain>
    </source>
</reference>
<dbReference type="InterPro" id="IPR011992">
    <property type="entry name" value="EF-hand-dom_pair"/>
</dbReference>
<dbReference type="GO" id="GO:0005509">
    <property type="term" value="F:calcium ion binding"/>
    <property type="evidence" value="ECO:0007669"/>
    <property type="project" value="InterPro"/>
</dbReference>
<dbReference type="PRINTS" id="PR00450">
    <property type="entry name" value="RECOVERIN"/>
</dbReference>
<dbReference type="GO" id="GO:0019722">
    <property type="term" value="P:calcium-mediated signaling"/>
    <property type="evidence" value="ECO:0007669"/>
    <property type="project" value="InterPro"/>
</dbReference>
<evidence type="ECO:0000256" key="2">
    <source>
        <dbReference type="ARBA" id="ARBA00022837"/>
    </source>
</evidence>
<evidence type="ECO:0000256" key="1">
    <source>
        <dbReference type="ARBA" id="ARBA00022737"/>
    </source>
</evidence>
<dbReference type="SUPFAM" id="SSF47473">
    <property type="entry name" value="EF-hand"/>
    <property type="match status" value="1"/>
</dbReference>
<protein>
    <recommendedName>
        <fullName evidence="3">EF-hand domain-containing protein</fullName>
    </recommendedName>
</protein>
<keyword evidence="2" id="KW-0106">Calcium</keyword>
<dbReference type="PROSITE" id="PS00018">
    <property type="entry name" value="EF_HAND_1"/>
    <property type="match status" value="1"/>
</dbReference>
<proteinExistence type="predicted"/>
<dbReference type="PANTHER" id="PTHR23056">
    <property type="entry name" value="CALCINEURIN B"/>
    <property type="match status" value="1"/>
</dbReference>
<accession>A0A7S2V997</accession>
<dbReference type="InterPro" id="IPR045198">
    <property type="entry name" value="CNBL1-10"/>
</dbReference>
<feature type="domain" description="EF-hand" evidence="3">
    <location>
        <begin position="106"/>
        <end position="141"/>
    </location>
</feature>
<dbReference type="GO" id="GO:0019900">
    <property type="term" value="F:kinase binding"/>
    <property type="evidence" value="ECO:0007669"/>
    <property type="project" value="InterPro"/>
</dbReference>
<dbReference type="EMBL" id="HBHR01023477">
    <property type="protein sequence ID" value="CAD9874896.1"/>
    <property type="molecule type" value="Transcribed_RNA"/>
</dbReference>
<sequence>MGNKPGYLISKVNTTLSNDDAIKYADGTHFTPDEAKVLWIFFKDISSRNTDDGVIDKREFQEALGLKSDQSMFLDRMFNVFDKNEDGWITFSEFIDGLSIFCNKASYQEKLHFSFKVFDADGDAKISKNELRQMLKATVFETDLVLPDEEVEEVVNLTMQEANPAIPDLISFNEYAKLVANHPNMMSQMTLNISSIIAEQSRGLSLASLPEEDLGRPPRETPRK</sequence>
<dbReference type="InterPro" id="IPR018247">
    <property type="entry name" value="EF_Hand_1_Ca_BS"/>
</dbReference>
<dbReference type="Pfam" id="PF13405">
    <property type="entry name" value="EF-hand_6"/>
    <property type="match status" value="1"/>
</dbReference>
<dbReference type="SMART" id="SM00054">
    <property type="entry name" value="EFh"/>
    <property type="match status" value="2"/>
</dbReference>
<gene>
    <name evidence="4" type="ORF">FJAP1339_LOCUS12054</name>
</gene>
<organism evidence="4">
    <name type="scientific">Fibrocapsa japonica</name>
    <dbReference type="NCBI Taxonomy" id="94617"/>
    <lineage>
        <taxon>Eukaryota</taxon>
        <taxon>Sar</taxon>
        <taxon>Stramenopiles</taxon>
        <taxon>Ochrophyta</taxon>
        <taxon>Raphidophyceae</taxon>
        <taxon>Chattonellales</taxon>
        <taxon>Chattonellaceae</taxon>
        <taxon>Fibrocapsa</taxon>
    </lineage>
</organism>
<keyword evidence="1" id="KW-0677">Repeat</keyword>
<evidence type="ECO:0000259" key="3">
    <source>
        <dbReference type="PROSITE" id="PS50222"/>
    </source>
</evidence>
<dbReference type="CDD" id="cd00051">
    <property type="entry name" value="EFh"/>
    <property type="match status" value="1"/>
</dbReference>